<evidence type="ECO:0000256" key="1">
    <source>
        <dbReference type="ARBA" id="ARBA00001164"/>
    </source>
</evidence>
<dbReference type="EC" id="5.3.1.24" evidence="3 9"/>
<dbReference type="EMBL" id="QMHM01000006">
    <property type="protein sequence ID" value="RAV79926.1"/>
    <property type="molecule type" value="Genomic_DNA"/>
</dbReference>
<dbReference type="GeneID" id="86970804"/>
<evidence type="ECO:0000256" key="2">
    <source>
        <dbReference type="ARBA" id="ARBA00004664"/>
    </source>
</evidence>
<dbReference type="InterPro" id="IPR044643">
    <property type="entry name" value="TrpF_fam"/>
</dbReference>
<comment type="similarity">
    <text evidence="9">Belongs to the TrpF family.</text>
</comment>
<dbReference type="PANTHER" id="PTHR42894:SF1">
    <property type="entry name" value="N-(5'-PHOSPHORIBOSYL)ANTHRANILATE ISOMERASE"/>
    <property type="match status" value="1"/>
</dbReference>
<dbReference type="AlphaFoldDB" id="A0A178HED4"/>
<dbReference type="HAMAP" id="MF_00135">
    <property type="entry name" value="PRAI"/>
    <property type="match status" value="1"/>
</dbReference>
<comment type="caution">
    <text evidence="11">The sequence shown here is derived from an EMBL/GenBank/DDBJ whole genome shotgun (WGS) entry which is preliminary data.</text>
</comment>
<name>A0A178HED4_9LACT</name>
<evidence type="ECO:0000256" key="4">
    <source>
        <dbReference type="ARBA" id="ARBA00022272"/>
    </source>
</evidence>
<keyword evidence="7 9" id="KW-0057">Aromatic amino acid biosynthesis</keyword>
<accession>A0A178HED4</accession>
<evidence type="ECO:0000256" key="7">
    <source>
        <dbReference type="ARBA" id="ARBA00023141"/>
    </source>
</evidence>
<dbReference type="Proteomes" id="UP000251923">
    <property type="component" value="Unassembled WGS sequence"/>
</dbReference>
<reference evidence="11 12" key="1">
    <citation type="submission" date="2018-04" db="EMBL/GenBank/DDBJ databases">
        <title>Aerococcus urinae genomes.</title>
        <authorList>
            <person name="Hilt E."/>
            <person name="Gilbert N.M."/>
            <person name="Thomas-White K."/>
            <person name="Putonti C."/>
            <person name="Lewis A.L."/>
            <person name="Visck K.L."/>
            <person name="Wolfe A.J."/>
        </authorList>
    </citation>
    <scope>NUCLEOTIDE SEQUENCE [LARGE SCALE GENOMIC DNA]</scope>
    <source>
        <strain evidence="11 12">UMB7480</strain>
    </source>
</reference>
<protein>
    <recommendedName>
        <fullName evidence="4 9">N-(5'-phosphoribosyl)anthranilate isomerase</fullName>
        <shortName evidence="9">PRAI</shortName>
        <ecNumber evidence="3 9">5.3.1.24</ecNumber>
    </recommendedName>
</protein>
<dbReference type="UniPathway" id="UPA00035">
    <property type="reaction ID" value="UER00042"/>
</dbReference>
<evidence type="ECO:0000313" key="12">
    <source>
        <dbReference type="Proteomes" id="UP000251923"/>
    </source>
</evidence>
<sequence length="201" mass="22158">MPKLKICGLKRLVDISYCNPLPIDYVGFIVDYPKSQRSLSLSTLKDLSQSVDPKIQKVGVFVNYPLEVIADLLNEGVIDIAQLHGQESPADIIYLQNLTNKPIWKAFAISEASDLARAQASPADQILLDYKEAGSGKSFNWKLLEDFNRPFILAGGLNATNIQAAMNQVHPAGLDLSTGVESQGYKDPDKIKEIVRMVKNV</sequence>
<dbReference type="Gene3D" id="3.20.20.70">
    <property type="entry name" value="Aldolase class I"/>
    <property type="match status" value="1"/>
</dbReference>
<dbReference type="PANTHER" id="PTHR42894">
    <property type="entry name" value="N-(5'-PHOSPHORIBOSYL)ANTHRANILATE ISOMERASE"/>
    <property type="match status" value="1"/>
</dbReference>
<dbReference type="InterPro" id="IPR013785">
    <property type="entry name" value="Aldolase_TIM"/>
</dbReference>
<dbReference type="InterPro" id="IPR011060">
    <property type="entry name" value="RibuloseP-bd_barrel"/>
</dbReference>
<dbReference type="SUPFAM" id="SSF51366">
    <property type="entry name" value="Ribulose-phoshate binding barrel"/>
    <property type="match status" value="1"/>
</dbReference>
<keyword evidence="8 9" id="KW-0413">Isomerase</keyword>
<dbReference type="GO" id="GO:0000162">
    <property type="term" value="P:L-tryptophan biosynthetic process"/>
    <property type="evidence" value="ECO:0007669"/>
    <property type="project" value="UniProtKB-UniRule"/>
</dbReference>
<dbReference type="RefSeq" id="WP_064293355.1">
    <property type="nucleotide sequence ID" value="NZ_JASODG010000006.1"/>
</dbReference>
<evidence type="ECO:0000313" key="11">
    <source>
        <dbReference type="EMBL" id="RAV79926.1"/>
    </source>
</evidence>
<evidence type="ECO:0000256" key="9">
    <source>
        <dbReference type="HAMAP-Rule" id="MF_00135"/>
    </source>
</evidence>
<comment type="pathway">
    <text evidence="2 9">Amino-acid biosynthesis; L-tryptophan biosynthesis; L-tryptophan from chorismate: step 3/5.</text>
</comment>
<dbReference type="GO" id="GO:0004640">
    <property type="term" value="F:phosphoribosylanthranilate isomerase activity"/>
    <property type="evidence" value="ECO:0007669"/>
    <property type="project" value="UniProtKB-UniRule"/>
</dbReference>
<dbReference type="Pfam" id="PF00697">
    <property type="entry name" value="PRAI"/>
    <property type="match status" value="1"/>
</dbReference>
<dbReference type="CDD" id="cd00405">
    <property type="entry name" value="PRAI"/>
    <property type="match status" value="1"/>
</dbReference>
<feature type="domain" description="N-(5'phosphoribosyl) anthranilate isomerase (PRAI)" evidence="10">
    <location>
        <begin position="4"/>
        <end position="195"/>
    </location>
</feature>
<evidence type="ECO:0000256" key="3">
    <source>
        <dbReference type="ARBA" id="ARBA00012572"/>
    </source>
</evidence>
<evidence type="ECO:0000256" key="6">
    <source>
        <dbReference type="ARBA" id="ARBA00022822"/>
    </source>
</evidence>
<comment type="catalytic activity">
    <reaction evidence="1 9">
        <text>N-(5-phospho-beta-D-ribosyl)anthranilate = 1-(2-carboxyphenylamino)-1-deoxy-D-ribulose 5-phosphate</text>
        <dbReference type="Rhea" id="RHEA:21540"/>
        <dbReference type="ChEBI" id="CHEBI:18277"/>
        <dbReference type="ChEBI" id="CHEBI:58613"/>
        <dbReference type="EC" id="5.3.1.24"/>
    </reaction>
</comment>
<evidence type="ECO:0000256" key="5">
    <source>
        <dbReference type="ARBA" id="ARBA00022605"/>
    </source>
</evidence>
<keyword evidence="6 9" id="KW-0822">Tryptophan biosynthesis</keyword>
<gene>
    <name evidence="9" type="primary">trpF</name>
    <name evidence="11" type="ORF">DBT54_04405</name>
</gene>
<evidence type="ECO:0000259" key="10">
    <source>
        <dbReference type="Pfam" id="PF00697"/>
    </source>
</evidence>
<evidence type="ECO:0000256" key="8">
    <source>
        <dbReference type="ARBA" id="ARBA00023235"/>
    </source>
</evidence>
<proteinExistence type="inferred from homology"/>
<dbReference type="InterPro" id="IPR001240">
    <property type="entry name" value="PRAI_dom"/>
</dbReference>
<keyword evidence="5 9" id="KW-0028">Amino-acid biosynthesis</keyword>
<organism evidence="11 12">
    <name type="scientific">Aerococcus urinae</name>
    <dbReference type="NCBI Taxonomy" id="1376"/>
    <lineage>
        <taxon>Bacteria</taxon>
        <taxon>Bacillati</taxon>
        <taxon>Bacillota</taxon>
        <taxon>Bacilli</taxon>
        <taxon>Lactobacillales</taxon>
        <taxon>Aerococcaceae</taxon>
        <taxon>Aerococcus</taxon>
    </lineage>
</organism>